<comment type="caution">
    <text evidence="1">The sequence shown here is derived from an EMBL/GenBank/DDBJ whole genome shotgun (WGS) entry which is preliminary data.</text>
</comment>
<evidence type="ECO:0000313" key="1">
    <source>
        <dbReference type="EMBL" id="KKK47802.1"/>
    </source>
</evidence>
<protein>
    <submittedName>
        <fullName evidence="1">Uncharacterized protein</fullName>
    </submittedName>
</protein>
<dbReference type="AlphaFoldDB" id="A0A0F8VTZ7"/>
<dbReference type="EMBL" id="LAZR01069387">
    <property type="protein sequence ID" value="KKK47802.1"/>
    <property type="molecule type" value="Genomic_DNA"/>
</dbReference>
<proteinExistence type="predicted"/>
<accession>A0A0F8VTZ7</accession>
<organism evidence="1">
    <name type="scientific">marine sediment metagenome</name>
    <dbReference type="NCBI Taxonomy" id="412755"/>
    <lineage>
        <taxon>unclassified sequences</taxon>
        <taxon>metagenomes</taxon>
        <taxon>ecological metagenomes</taxon>
    </lineage>
</organism>
<gene>
    <name evidence="1" type="ORF">LCGC14_3151520</name>
</gene>
<reference evidence="1" key="1">
    <citation type="journal article" date="2015" name="Nature">
        <title>Complex archaea that bridge the gap between prokaryotes and eukaryotes.</title>
        <authorList>
            <person name="Spang A."/>
            <person name="Saw J.H."/>
            <person name="Jorgensen S.L."/>
            <person name="Zaremba-Niedzwiedzka K."/>
            <person name="Martijn J."/>
            <person name="Lind A.E."/>
            <person name="van Eijk R."/>
            <person name="Schleper C."/>
            <person name="Guy L."/>
            <person name="Ettema T.J."/>
        </authorList>
    </citation>
    <scope>NUCLEOTIDE SEQUENCE</scope>
</reference>
<sequence>MRAIEESLKNPRIREMLRKEQRGNDLEDRILEIQRRQIADKMETLNLSDAIKKVLVPK</sequence>
<name>A0A0F8VTZ7_9ZZZZ</name>